<organism evidence="3 4">
    <name type="scientific">Mycena sanguinolenta</name>
    <dbReference type="NCBI Taxonomy" id="230812"/>
    <lineage>
        <taxon>Eukaryota</taxon>
        <taxon>Fungi</taxon>
        <taxon>Dikarya</taxon>
        <taxon>Basidiomycota</taxon>
        <taxon>Agaricomycotina</taxon>
        <taxon>Agaricomycetes</taxon>
        <taxon>Agaricomycetidae</taxon>
        <taxon>Agaricales</taxon>
        <taxon>Marasmiineae</taxon>
        <taxon>Mycenaceae</taxon>
        <taxon>Mycena</taxon>
    </lineage>
</organism>
<name>A0A8H6XI49_9AGAR</name>
<keyword evidence="2" id="KW-0472">Membrane</keyword>
<feature type="region of interest" description="Disordered" evidence="1">
    <location>
        <begin position="434"/>
        <end position="463"/>
    </location>
</feature>
<evidence type="ECO:0000313" key="4">
    <source>
        <dbReference type="Proteomes" id="UP000623467"/>
    </source>
</evidence>
<feature type="compositionally biased region" description="Polar residues" evidence="1">
    <location>
        <begin position="453"/>
        <end position="463"/>
    </location>
</feature>
<accession>A0A8H6XI49</accession>
<sequence length="463" mass="48218">MATTNFTIDNVNPMIQYAPDGAWVAGSDTADPLGYLYSNNGTFEVSITQGSSATFTFNGTQIYVYGAKRNNHSPYSVTLDGTTNTFDGFSAISVWEPIFVSDVLQPGLHTLTLTNQMTNSSFPYLDLDYITWTTIIPAGEPQTLEDTDLSFSYSPSTAWTTDLATLQLTGFSNGNGHAAQKSGASVTVSFSGTFISIFGAIGPTFSPYSVRVDGVDAGTFNGTQEAYTPQVALYTATGLAAGQHTLELTLQHAGLLAVDYVQVPMSTSSVSSTLPMSASGSGSASASARQSSSAVGGSSVSGSSTSPTGSTTPRVTSTVGPAVGGAVGGTFIFAVFVVIVFLLFRRKRRLANQLPVALPDDQDSSEVPPVTPYIMDGAMSIPGFPLYDQMEPVSVHNHAFSDSRTQFADDGTGVRASTVMGDAGLVGQPSIPATSLGADRGEKQSRAAHITCTPASQHTGARA</sequence>
<evidence type="ECO:0008006" key="5">
    <source>
        <dbReference type="Google" id="ProtNLM"/>
    </source>
</evidence>
<comment type="caution">
    <text evidence="3">The sequence shown here is derived from an EMBL/GenBank/DDBJ whole genome shotgun (WGS) entry which is preliminary data.</text>
</comment>
<protein>
    <recommendedName>
        <fullName evidence="5">Transmembrane protein</fullName>
    </recommendedName>
</protein>
<dbReference type="EMBL" id="JACAZH010000029">
    <property type="protein sequence ID" value="KAF7340849.1"/>
    <property type="molecule type" value="Genomic_DNA"/>
</dbReference>
<keyword evidence="2" id="KW-1133">Transmembrane helix</keyword>
<dbReference type="Proteomes" id="UP000623467">
    <property type="component" value="Unassembled WGS sequence"/>
</dbReference>
<dbReference type="OrthoDB" id="2564234at2759"/>
<evidence type="ECO:0000313" key="3">
    <source>
        <dbReference type="EMBL" id="KAF7340849.1"/>
    </source>
</evidence>
<keyword evidence="4" id="KW-1185">Reference proteome</keyword>
<dbReference type="AlphaFoldDB" id="A0A8H6XI49"/>
<keyword evidence="2" id="KW-0812">Transmembrane</keyword>
<proteinExistence type="predicted"/>
<feature type="transmembrane region" description="Helical" evidence="2">
    <location>
        <begin position="322"/>
        <end position="344"/>
    </location>
</feature>
<dbReference type="Gene3D" id="2.60.120.260">
    <property type="entry name" value="Galactose-binding domain-like"/>
    <property type="match status" value="2"/>
</dbReference>
<evidence type="ECO:0000256" key="1">
    <source>
        <dbReference type="SAM" id="MobiDB-lite"/>
    </source>
</evidence>
<feature type="region of interest" description="Disordered" evidence="1">
    <location>
        <begin position="281"/>
        <end position="316"/>
    </location>
</feature>
<gene>
    <name evidence="3" type="ORF">MSAN_02114400</name>
</gene>
<evidence type="ECO:0000256" key="2">
    <source>
        <dbReference type="SAM" id="Phobius"/>
    </source>
</evidence>
<reference evidence="3" key="1">
    <citation type="submission" date="2020-05" db="EMBL/GenBank/DDBJ databases">
        <title>Mycena genomes resolve the evolution of fungal bioluminescence.</title>
        <authorList>
            <person name="Tsai I.J."/>
        </authorList>
    </citation>
    <scope>NUCLEOTIDE SEQUENCE</scope>
    <source>
        <strain evidence="3">160909Yilan</strain>
    </source>
</reference>